<name>A0A420W9I2_9BACT</name>
<dbReference type="OrthoDB" id="11063at2"/>
<comment type="caution">
    <text evidence="2">The sequence shown here is derived from an EMBL/GenBank/DDBJ whole genome shotgun (WGS) entry which is preliminary data.</text>
</comment>
<keyword evidence="3" id="KW-1185">Reference proteome</keyword>
<dbReference type="InterPro" id="IPR045220">
    <property type="entry name" value="FRHB/FDHB/HCAR-like"/>
</dbReference>
<evidence type="ECO:0000259" key="1">
    <source>
        <dbReference type="Pfam" id="PF04432"/>
    </source>
</evidence>
<dbReference type="AlphaFoldDB" id="A0A420W9I2"/>
<dbReference type="Pfam" id="PF04432">
    <property type="entry name" value="FrhB_FdhB_C"/>
    <property type="match status" value="1"/>
</dbReference>
<evidence type="ECO:0000313" key="2">
    <source>
        <dbReference type="EMBL" id="RKQ63993.1"/>
    </source>
</evidence>
<accession>A0A420W9I2</accession>
<dbReference type="Proteomes" id="UP000280881">
    <property type="component" value="Unassembled WGS sequence"/>
</dbReference>
<dbReference type="GO" id="GO:0052592">
    <property type="term" value="F:oxidoreductase activity, acting on CH or CH2 groups, with an iron-sulfur protein as acceptor"/>
    <property type="evidence" value="ECO:0007669"/>
    <property type="project" value="TreeGrafter"/>
</dbReference>
<feature type="domain" description="Coenzyme F420 hydrogenase/dehydrogenase beta subunit C-terminal" evidence="1">
    <location>
        <begin position="89"/>
        <end position="224"/>
    </location>
</feature>
<evidence type="ECO:0000313" key="3">
    <source>
        <dbReference type="Proteomes" id="UP000280881"/>
    </source>
</evidence>
<dbReference type="PANTHER" id="PTHR31332">
    <property type="entry name" value="7-HYDROXYMETHYL CHLOROPHYLL A REDUCTASE, CHLOROPLASTIC"/>
    <property type="match status" value="1"/>
</dbReference>
<organism evidence="2 3">
    <name type="scientific">Thermovibrio guaymasensis</name>
    <dbReference type="NCBI Taxonomy" id="240167"/>
    <lineage>
        <taxon>Bacteria</taxon>
        <taxon>Pseudomonadati</taxon>
        <taxon>Aquificota</taxon>
        <taxon>Aquificia</taxon>
        <taxon>Desulfurobacteriales</taxon>
        <taxon>Desulfurobacteriaceae</taxon>
        <taxon>Thermovibrio</taxon>
    </lineage>
</organism>
<reference evidence="2 3" key="1">
    <citation type="submission" date="2018-10" db="EMBL/GenBank/DDBJ databases">
        <title>Genomic Encyclopedia of Type Strains, Phase IV (KMG-IV): sequencing the most valuable type-strain genomes for metagenomic binning, comparative biology and taxonomic classification.</title>
        <authorList>
            <person name="Goeker M."/>
        </authorList>
    </citation>
    <scope>NUCLEOTIDE SEQUENCE [LARGE SCALE GENOMIC DNA]</scope>
    <source>
        <strain evidence="2 3">DSM 15521</strain>
    </source>
</reference>
<dbReference type="InterPro" id="IPR007525">
    <property type="entry name" value="FrhB_FdhB_C"/>
</dbReference>
<dbReference type="PANTHER" id="PTHR31332:SF0">
    <property type="entry name" value="7-HYDROXYMETHYL CHLOROPHYLL A REDUCTASE, CHLOROPLASTIC"/>
    <property type="match status" value="1"/>
</dbReference>
<dbReference type="EMBL" id="RBIE01000001">
    <property type="protein sequence ID" value="RKQ63993.1"/>
    <property type="molecule type" value="Genomic_DNA"/>
</dbReference>
<sequence>MLSLNEKFLIGSYKKVFLVKSQRGNPVETLFKLMLENGLIDGVLTCSEKKGKATPSLFLKANQVKVNPLNSYFGINTLLKRALQKYRLNKLVVFAPPCVFDELNKTQYFGIGSNWTKTAVALKVGLLCTGALTENSRQLEAIHLTGKKEKVKRFFYDRANLVYQLESNREIIVPVNVHHKYILTACRYCLNMGAKGTDITYVPKKEPNEGLFIVRSERGWYTIAQVQKIAPADLKLRISEKEETEELVSLLRDKSLLNVNDILERVELGLPTPKWSDNKLRKFYRAWNSIEGNFEEEVF</sequence>
<gene>
    <name evidence="2" type="ORF">C7457_0883</name>
</gene>
<protein>
    <submittedName>
        <fullName evidence="2">Coenzyme F420-reducing hydrogenase beta subunit</fullName>
    </submittedName>
</protein>
<proteinExistence type="predicted"/>
<dbReference type="RefSeq" id="WP_121170370.1">
    <property type="nucleotide sequence ID" value="NZ_RBIE01000001.1"/>
</dbReference>